<dbReference type="AlphaFoldDB" id="T1K5C9"/>
<dbReference type="EnsemblMetazoa" id="tetur05g05820.1">
    <property type="protein sequence ID" value="tetur05g05820.1"/>
    <property type="gene ID" value="tetur05g05820"/>
</dbReference>
<keyword evidence="3" id="KW-1185">Reference proteome</keyword>
<keyword evidence="1" id="KW-0732">Signal</keyword>
<dbReference type="Gene3D" id="3.15.10.30">
    <property type="entry name" value="Haemolymph juvenile hormone binding protein"/>
    <property type="match status" value="1"/>
</dbReference>
<organism evidence="2 3">
    <name type="scientific">Tetranychus urticae</name>
    <name type="common">Two-spotted spider mite</name>
    <dbReference type="NCBI Taxonomy" id="32264"/>
    <lineage>
        <taxon>Eukaryota</taxon>
        <taxon>Metazoa</taxon>
        <taxon>Ecdysozoa</taxon>
        <taxon>Arthropoda</taxon>
        <taxon>Chelicerata</taxon>
        <taxon>Arachnida</taxon>
        <taxon>Acari</taxon>
        <taxon>Acariformes</taxon>
        <taxon>Trombidiformes</taxon>
        <taxon>Prostigmata</taxon>
        <taxon>Eleutherengona</taxon>
        <taxon>Raphignathae</taxon>
        <taxon>Tetranychoidea</taxon>
        <taxon>Tetranychidae</taxon>
        <taxon>Tetranychus</taxon>
    </lineage>
</organism>
<sequence>MVSIITFTLTILVASLSIHCDPLPSTPSGDAASSKPKISTDLVLDAFELFRRLLQESSVVPSGAVGVNGKEKESADHSSSVPIGAHHYSPLLRLDPLILSKPIVHEVRDAKSPTTGKIVLTLENVQFTGFSDFKVEQISNAGPCLNFQHLIPKLNTCANYTVDYHLFDSIPLRISEGAVKATIPKAKIVGRFFAFASVIGDWSRTSQFNLTTTVDDEVALMVSPTYTISDRFVLDSSMGQFDAAIRSSLPEVSEALRNAYSKVIEMKLSD</sequence>
<feature type="chain" id="PRO_5004580994" evidence="1">
    <location>
        <begin position="21"/>
        <end position="270"/>
    </location>
</feature>
<proteinExistence type="predicted"/>
<reference evidence="2" key="2">
    <citation type="submission" date="2015-06" db="UniProtKB">
        <authorList>
            <consortium name="EnsemblMetazoa"/>
        </authorList>
    </citation>
    <scope>IDENTIFICATION</scope>
</reference>
<dbReference type="InterPro" id="IPR038606">
    <property type="entry name" value="To_sf"/>
</dbReference>
<accession>T1K5C9</accession>
<feature type="signal peptide" evidence="1">
    <location>
        <begin position="1"/>
        <end position="20"/>
    </location>
</feature>
<name>T1K5C9_TETUR</name>
<evidence type="ECO:0000313" key="3">
    <source>
        <dbReference type="Proteomes" id="UP000015104"/>
    </source>
</evidence>
<dbReference type="EMBL" id="CAEY01001585">
    <property type="status" value="NOT_ANNOTATED_CDS"/>
    <property type="molecule type" value="Genomic_DNA"/>
</dbReference>
<dbReference type="STRING" id="32264.T1K5C9"/>
<evidence type="ECO:0000256" key="1">
    <source>
        <dbReference type="SAM" id="SignalP"/>
    </source>
</evidence>
<reference evidence="3" key="1">
    <citation type="submission" date="2011-08" db="EMBL/GenBank/DDBJ databases">
        <authorList>
            <person name="Rombauts S."/>
        </authorList>
    </citation>
    <scope>NUCLEOTIDE SEQUENCE</scope>
    <source>
        <strain evidence="3">London</strain>
    </source>
</reference>
<dbReference type="Proteomes" id="UP000015104">
    <property type="component" value="Unassembled WGS sequence"/>
</dbReference>
<evidence type="ECO:0000313" key="2">
    <source>
        <dbReference type="EnsemblMetazoa" id="tetur05g05820.1"/>
    </source>
</evidence>
<protein>
    <submittedName>
        <fullName evidence="2">Uncharacterized protein</fullName>
    </submittedName>
</protein>
<dbReference type="HOGENOM" id="CLU_1031812_0_0_1"/>